<gene>
    <name evidence="1" type="ORF">OIU74_013359</name>
</gene>
<evidence type="ECO:0000313" key="1">
    <source>
        <dbReference type="EMBL" id="KAJ6702195.1"/>
    </source>
</evidence>
<reference evidence="1" key="2">
    <citation type="journal article" date="2023" name="Int. J. Mol. Sci.">
        <title>De Novo Assembly and Annotation of 11 Diverse Shrub Willow (Salix) Genomes Reveals Novel Gene Organization in Sex-Linked Regions.</title>
        <authorList>
            <person name="Hyden B."/>
            <person name="Feng K."/>
            <person name="Yates T.B."/>
            <person name="Jawdy S."/>
            <person name="Cereghino C."/>
            <person name="Smart L.B."/>
            <person name="Muchero W."/>
        </authorList>
    </citation>
    <scope>NUCLEOTIDE SEQUENCE</scope>
    <source>
        <tissue evidence="1">Shoot tip</tissue>
    </source>
</reference>
<proteinExistence type="predicted"/>
<reference evidence="1" key="1">
    <citation type="submission" date="2022-11" db="EMBL/GenBank/DDBJ databases">
        <authorList>
            <person name="Hyden B.L."/>
            <person name="Feng K."/>
            <person name="Yates T."/>
            <person name="Jawdy S."/>
            <person name="Smart L.B."/>
            <person name="Muchero W."/>
        </authorList>
    </citation>
    <scope>NUCLEOTIDE SEQUENCE</scope>
    <source>
        <tissue evidence="1">Shoot tip</tissue>
    </source>
</reference>
<evidence type="ECO:0000313" key="2">
    <source>
        <dbReference type="Proteomes" id="UP001151752"/>
    </source>
</evidence>
<name>A0A9Q0T6D2_9ROSI</name>
<dbReference type="AlphaFoldDB" id="A0A9Q0T6D2"/>
<dbReference type="EMBL" id="JAPFFM010000016">
    <property type="protein sequence ID" value="KAJ6702195.1"/>
    <property type="molecule type" value="Genomic_DNA"/>
</dbReference>
<organism evidence="1 2">
    <name type="scientific">Salix koriyanagi</name>
    <dbReference type="NCBI Taxonomy" id="2511006"/>
    <lineage>
        <taxon>Eukaryota</taxon>
        <taxon>Viridiplantae</taxon>
        <taxon>Streptophyta</taxon>
        <taxon>Embryophyta</taxon>
        <taxon>Tracheophyta</taxon>
        <taxon>Spermatophyta</taxon>
        <taxon>Magnoliopsida</taxon>
        <taxon>eudicotyledons</taxon>
        <taxon>Gunneridae</taxon>
        <taxon>Pentapetalae</taxon>
        <taxon>rosids</taxon>
        <taxon>fabids</taxon>
        <taxon>Malpighiales</taxon>
        <taxon>Salicaceae</taxon>
        <taxon>Saliceae</taxon>
        <taxon>Salix</taxon>
    </lineage>
</organism>
<keyword evidence="2" id="KW-1185">Reference proteome</keyword>
<accession>A0A9Q0T6D2</accession>
<protein>
    <submittedName>
        <fullName evidence="1">Uncharacterized protein</fullName>
    </submittedName>
</protein>
<sequence length="51" mass="5880">MSIIVFEVNVSFWLYMVTEKKEPESLILPLVVELVDGIILERRLVSNGVFN</sequence>
<comment type="caution">
    <text evidence="1">The sequence shown here is derived from an EMBL/GenBank/DDBJ whole genome shotgun (WGS) entry which is preliminary data.</text>
</comment>
<dbReference type="Proteomes" id="UP001151752">
    <property type="component" value="Chromosome 1"/>
</dbReference>